<dbReference type="PANTHER" id="PTHR35585">
    <property type="entry name" value="HHE DOMAIN PROTEIN (AFU_ORTHOLOGUE AFUA_4G00730)"/>
    <property type="match status" value="1"/>
</dbReference>
<evidence type="ECO:0000313" key="4">
    <source>
        <dbReference type="Proteomes" id="UP000326924"/>
    </source>
</evidence>
<dbReference type="Proteomes" id="UP000326924">
    <property type="component" value="Unassembled WGS sequence"/>
</dbReference>
<feature type="domain" description="Hemerythrin-like" evidence="2">
    <location>
        <begin position="36"/>
        <end position="153"/>
    </location>
</feature>
<dbReference type="EMBL" id="VXIS01000152">
    <property type="protein sequence ID" value="KAA8900558.1"/>
    <property type="molecule type" value="Genomic_DNA"/>
</dbReference>
<dbReference type="PANTHER" id="PTHR35585:SF1">
    <property type="entry name" value="HHE DOMAIN PROTEIN (AFU_ORTHOLOGUE AFUA_4G00730)"/>
    <property type="match status" value="1"/>
</dbReference>
<gene>
    <name evidence="3" type="ORF">FN846DRAFT_892068</name>
</gene>
<dbReference type="InParanoid" id="A0A5J5ESD0"/>
<name>A0A5J5ESD0_9PEZI</name>
<dbReference type="OrthoDB" id="9983919at2759"/>
<keyword evidence="4" id="KW-1185">Reference proteome</keyword>
<proteinExistence type="predicted"/>
<keyword evidence="1" id="KW-0732">Signal</keyword>
<organism evidence="3 4">
    <name type="scientific">Sphaerosporella brunnea</name>
    <dbReference type="NCBI Taxonomy" id="1250544"/>
    <lineage>
        <taxon>Eukaryota</taxon>
        <taxon>Fungi</taxon>
        <taxon>Dikarya</taxon>
        <taxon>Ascomycota</taxon>
        <taxon>Pezizomycotina</taxon>
        <taxon>Pezizomycetes</taxon>
        <taxon>Pezizales</taxon>
        <taxon>Pyronemataceae</taxon>
        <taxon>Sphaerosporella</taxon>
    </lineage>
</organism>
<sequence>MITHRLRLLYPALLARPGFTLAARRLTTQTTAFNTVTDAIKADHRELERYYDNIVAAEPEDVDTKVRWQNMLVWELARHSVGEELVLYPAFEDYLTRAIADKDRSAHLDLKHKLKTLQSLYPSSKEFTPTLDSLIASLRYHIAEEETHDLPALEDKLAIREGLSRSLARSFERTKWLVPTRAHPSAPDRPPWETVVAFLNAPIDRVRDVFLRFPAGDTPAAEKGVKGEGQGVEDFGRG</sequence>
<feature type="chain" id="PRO_5023824642" description="Hemerythrin-like domain-containing protein" evidence="1">
    <location>
        <begin position="23"/>
        <end position="238"/>
    </location>
</feature>
<accession>A0A5J5ESD0</accession>
<comment type="caution">
    <text evidence="3">The sequence shown here is derived from an EMBL/GenBank/DDBJ whole genome shotgun (WGS) entry which is preliminary data.</text>
</comment>
<dbReference type="Gene3D" id="1.20.120.520">
    <property type="entry name" value="nmb1532 protein domain like"/>
    <property type="match status" value="1"/>
</dbReference>
<feature type="signal peptide" evidence="1">
    <location>
        <begin position="1"/>
        <end position="22"/>
    </location>
</feature>
<dbReference type="Pfam" id="PF01814">
    <property type="entry name" value="Hemerythrin"/>
    <property type="match status" value="1"/>
</dbReference>
<dbReference type="InterPro" id="IPR012312">
    <property type="entry name" value="Hemerythrin-like"/>
</dbReference>
<dbReference type="AlphaFoldDB" id="A0A5J5ESD0"/>
<reference evidence="3 4" key="1">
    <citation type="submission" date="2019-09" db="EMBL/GenBank/DDBJ databases">
        <title>Draft genome of the ectomycorrhizal ascomycete Sphaerosporella brunnea.</title>
        <authorList>
            <consortium name="DOE Joint Genome Institute"/>
            <person name="Benucci G.M."/>
            <person name="Marozzi G."/>
            <person name="Antonielli L."/>
            <person name="Sanchez S."/>
            <person name="Marco P."/>
            <person name="Wang X."/>
            <person name="Falini L.B."/>
            <person name="Barry K."/>
            <person name="Haridas S."/>
            <person name="Lipzen A."/>
            <person name="Labutti K."/>
            <person name="Grigoriev I.V."/>
            <person name="Murat C."/>
            <person name="Martin F."/>
            <person name="Albertini E."/>
            <person name="Donnini D."/>
            <person name="Bonito G."/>
        </authorList>
    </citation>
    <scope>NUCLEOTIDE SEQUENCE [LARGE SCALE GENOMIC DNA]</scope>
    <source>
        <strain evidence="3 4">Sb_GMNB300</strain>
    </source>
</reference>
<evidence type="ECO:0000259" key="2">
    <source>
        <dbReference type="Pfam" id="PF01814"/>
    </source>
</evidence>
<evidence type="ECO:0000313" key="3">
    <source>
        <dbReference type="EMBL" id="KAA8900558.1"/>
    </source>
</evidence>
<evidence type="ECO:0000256" key="1">
    <source>
        <dbReference type="SAM" id="SignalP"/>
    </source>
</evidence>
<protein>
    <recommendedName>
        <fullName evidence="2">Hemerythrin-like domain-containing protein</fullName>
    </recommendedName>
</protein>